<evidence type="ECO:0000313" key="2">
    <source>
        <dbReference type="EMBL" id="CAG7732160.1"/>
    </source>
</evidence>
<feature type="compositionally biased region" description="Polar residues" evidence="1">
    <location>
        <begin position="160"/>
        <end position="178"/>
    </location>
</feature>
<dbReference type="Proteomes" id="UP000708208">
    <property type="component" value="Unassembled WGS sequence"/>
</dbReference>
<reference evidence="2" key="1">
    <citation type="submission" date="2021-06" db="EMBL/GenBank/DDBJ databases">
        <authorList>
            <person name="Hodson N. C."/>
            <person name="Mongue J. A."/>
            <person name="Jaron S. K."/>
        </authorList>
    </citation>
    <scope>NUCLEOTIDE SEQUENCE</scope>
</reference>
<keyword evidence="3" id="KW-1185">Reference proteome</keyword>
<evidence type="ECO:0000313" key="3">
    <source>
        <dbReference type="Proteomes" id="UP000708208"/>
    </source>
</evidence>
<proteinExistence type="predicted"/>
<accession>A0A8J2KTV7</accession>
<sequence>MGNSLMNLSVPAGVSTTVTGVATSEPFSYNQPQQASFRGFLSRHEGPIGGPHRGIVSGIHHSGLHPTPGTGSVFPPSTTISFANSFAHYPSFANQTHRPPPNSDLGSVNLEASSLNMCVDALYIHELHHLELRRRGSRASVAGFGLHSQASPLGTSAYQGFSTQPGIHSPQPTQTTSRFETEKTPLLHSSHLHPFT</sequence>
<dbReference type="AlphaFoldDB" id="A0A8J2KTV7"/>
<organism evidence="2 3">
    <name type="scientific">Allacma fusca</name>
    <dbReference type="NCBI Taxonomy" id="39272"/>
    <lineage>
        <taxon>Eukaryota</taxon>
        <taxon>Metazoa</taxon>
        <taxon>Ecdysozoa</taxon>
        <taxon>Arthropoda</taxon>
        <taxon>Hexapoda</taxon>
        <taxon>Collembola</taxon>
        <taxon>Symphypleona</taxon>
        <taxon>Sminthuridae</taxon>
        <taxon>Allacma</taxon>
    </lineage>
</organism>
<feature type="region of interest" description="Disordered" evidence="1">
    <location>
        <begin position="160"/>
        <end position="196"/>
    </location>
</feature>
<protein>
    <submittedName>
        <fullName evidence="2">Uncharacterized protein</fullName>
    </submittedName>
</protein>
<evidence type="ECO:0000256" key="1">
    <source>
        <dbReference type="SAM" id="MobiDB-lite"/>
    </source>
</evidence>
<comment type="caution">
    <text evidence="2">The sequence shown here is derived from an EMBL/GenBank/DDBJ whole genome shotgun (WGS) entry which is preliminary data.</text>
</comment>
<dbReference type="EMBL" id="CAJVCH010225952">
    <property type="protein sequence ID" value="CAG7732160.1"/>
    <property type="molecule type" value="Genomic_DNA"/>
</dbReference>
<gene>
    <name evidence="2" type="ORF">AFUS01_LOCUS20694</name>
</gene>
<name>A0A8J2KTV7_9HEXA</name>